<dbReference type="RefSeq" id="WP_002636092.1">
    <property type="nucleotide sequence ID" value="NZ_CP012109.1"/>
</dbReference>
<dbReference type="KEGG" id="mym:A176_006444"/>
<protein>
    <submittedName>
        <fullName evidence="1">Uncharacterized protein</fullName>
    </submittedName>
</protein>
<dbReference type="EMBL" id="CP012109">
    <property type="protein sequence ID" value="AKQ69532.1"/>
    <property type="molecule type" value="Genomic_DNA"/>
</dbReference>
<evidence type="ECO:0000313" key="1">
    <source>
        <dbReference type="EMBL" id="AKQ69532.1"/>
    </source>
</evidence>
<proteinExistence type="predicted"/>
<dbReference type="OrthoDB" id="5383010at2"/>
<accession>A0A0H4XMK0</accession>
<keyword evidence="2" id="KW-1185">Reference proteome</keyword>
<reference evidence="1 2" key="1">
    <citation type="journal article" date="2016" name="PLoS ONE">
        <title>Complete Genome Sequence and Comparative Genomics of a Novel Myxobacterium Myxococcus hansupus.</title>
        <authorList>
            <person name="Sharma G."/>
            <person name="Narwani T."/>
            <person name="Subramanian S."/>
        </authorList>
    </citation>
    <scope>NUCLEOTIDE SEQUENCE [LARGE SCALE GENOMIC DNA]</scope>
    <source>
        <strain evidence="2">mixupus</strain>
    </source>
</reference>
<dbReference type="Proteomes" id="UP000009026">
    <property type="component" value="Chromosome"/>
</dbReference>
<dbReference type="AlphaFoldDB" id="A0A0H4XMK0"/>
<sequence>MKKVLIGLGIGCGVFVLAGIGLLLAGGIWAKNTFGGSFEAVQKMQTQEQELQQLNSSNPFTPPPEGQVLPLDEKRLLAYLSVREAALPAFKDFEVKSKEFEAKHEGDAEGKAGFNAAMDAANMFMALMVDVRTAYIGALKTQGMSPAEFQSITGTVYASMVADSTDQIRGMAEQGKKMMATQLAEVDKRLAGDSLTDAERAQLEESRAQLQDTLDSIEADSANDEVEPLSEESKKAATANVELLKKHKERVELMANVAFDGFVLGGAGAHGQAVDVD</sequence>
<name>A0A0H4XMK0_9BACT</name>
<organism evidence="1 2">
    <name type="scientific">Pseudomyxococcus hansupus</name>
    <dbReference type="NCBI Taxonomy" id="1297742"/>
    <lineage>
        <taxon>Bacteria</taxon>
        <taxon>Pseudomonadati</taxon>
        <taxon>Myxococcota</taxon>
        <taxon>Myxococcia</taxon>
        <taxon>Myxococcales</taxon>
        <taxon>Cystobacterineae</taxon>
        <taxon>Myxococcaceae</taxon>
        <taxon>Pseudomyxococcus</taxon>
    </lineage>
</organism>
<evidence type="ECO:0000313" key="2">
    <source>
        <dbReference type="Proteomes" id="UP000009026"/>
    </source>
</evidence>
<gene>
    <name evidence="1" type="ORF">A176_006444</name>
</gene>
<dbReference type="PATRIC" id="fig|1297742.4.peg.6532"/>